<dbReference type="Gene3D" id="3.40.50.300">
    <property type="entry name" value="P-loop containing nucleotide triphosphate hydrolases"/>
    <property type="match status" value="1"/>
</dbReference>
<dbReference type="AlphaFoldDB" id="A0A0M3JDP2"/>
<evidence type="ECO:0000259" key="3">
    <source>
        <dbReference type="Pfam" id="PF07728"/>
    </source>
</evidence>
<gene>
    <name evidence="4" type="ORF">ASIM_LOCUS5526</name>
</gene>
<dbReference type="PANTHER" id="PTHR48103">
    <property type="entry name" value="MIDASIN-RELATED"/>
    <property type="match status" value="1"/>
</dbReference>
<keyword evidence="1" id="KW-0547">Nucleotide-binding</keyword>
<evidence type="ECO:0000313" key="4">
    <source>
        <dbReference type="EMBL" id="VDK25680.1"/>
    </source>
</evidence>
<dbReference type="EMBL" id="UYRR01010909">
    <property type="protein sequence ID" value="VDK25680.1"/>
    <property type="molecule type" value="Genomic_DNA"/>
</dbReference>
<reference evidence="4 5" key="2">
    <citation type="submission" date="2018-11" db="EMBL/GenBank/DDBJ databases">
        <authorList>
            <consortium name="Pathogen Informatics"/>
        </authorList>
    </citation>
    <scope>NUCLEOTIDE SEQUENCE [LARGE SCALE GENOMIC DNA]</scope>
</reference>
<dbReference type="Pfam" id="PF07728">
    <property type="entry name" value="AAA_5"/>
    <property type="match status" value="1"/>
</dbReference>
<dbReference type="InterPro" id="IPR027417">
    <property type="entry name" value="P-loop_NTPase"/>
</dbReference>
<accession>A0A0M3JDP2</accession>
<feature type="domain" description="ATPase dynein-related AAA" evidence="3">
    <location>
        <begin position="45"/>
        <end position="121"/>
    </location>
</feature>
<dbReference type="WBParaSite" id="ASIM_0000573101-mRNA-1">
    <property type="protein sequence ID" value="ASIM_0000573101-mRNA-1"/>
    <property type="gene ID" value="ASIM_0000573101"/>
</dbReference>
<evidence type="ECO:0000313" key="5">
    <source>
        <dbReference type="Proteomes" id="UP000267096"/>
    </source>
</evidence>
<dbReference type="GO" id="GO:0005634">
    <property type="term" value="C:nucleus"/>
    <property type="evidence" value="ECO:0007669"/>
    <property type="project" value="TreeGrafter"/>
</dbReference>
<name>A0A0M3JDP2_ANISI</name>
<proteinExistence type="predicted"/>
<protein>
    <submittedName>
        <fullName evidence="6">AAA_5 domain-containing protein</fullName>
    </submittedName>
</protein>
<dbReference type="Proteomes" id="UP000267096">
    <property type="component" value="Unassembled WGS sequence"/>
</dbReference>
<organism evidence="6">
    <name type="scientific">Anisakis simplex</name>
    <name type="common">Herring worm</name>
    <dbReference type="NCBI Taxonomy" id="6269"/>
    <lineage>
        <taxon>Eukaryota</taxon>
        <taxon>Metazoa</taxon>
        <taxon>Ecdysozoa</taxon>
        <taxon>Nematoda</taxon>
        <taxon>Chromadorea</taxon>
        <taxon>Rhabditida</taxon>
        <taxon>Spirurina</taxon>
        <taxon>Ascaridomorpha</taxon>
        <taxon>Ascaridoidea</taxon>
        <taxon>Anisakidae</taxon>
        <taxon>Anisakis</taxon>
        <taxon>Anisakis simplex complex</taxon>
    </lineage>
</organism>
<dbReference type="InterPro" id="IPR011704">
    <property type="entry name" value="ATPase_dyneun-rel_AAA"/>
</dbReference>
<dbReference type="GO" id="GO:0005524">
    <property type="term" value="F:ATP binding"/>
    <property type="evidence" value="ECO:0007669"/>
    <property type="project" value="UniProtKB-KW"/>
</dbReference>
<sequence length="121" mass="12854">MIVSDFLVPFGSLRPSMPNGFTFEAPTCKRNIYRLARALSIDKPILIEGAPGCGKSSTVVALAAATGHPLTRLNLSDQTDLSDLFGSDIPVVLPDGSASFAWSDGPVLSAIKQGHWILLDE</sequence>
<keyword evidence="2" id="KW-0067">ATP-binding</keyword>
<reference evidence="6" key="1">
    <citation type="submission" date="2017-02" db="UniProtKB">
        <authorList>
            <consortium name="WormBaseParasite"/>
        </authorList>
    </citation>
    <scope>IDENTIFICATION</scope>
</reference>
<dbReference type="GO" id="GO:0030687">
    <property type="term" value="C:preribosome, large subunit precursor"/>
    <property type="evidence" value="ECO:0007669"/>
    <property type="project" value="TreeGrafter"/>
</dbReference>
<evidence type="ECO:0000313" key="6">
    <source>
        <dbReference type="WBParaSite" id="ASIM_0000573101-mRNA-1"/>
    </source>
</evidence>
<dbReference type="OrthoDB" id="5839283at2759"/>
<keyword evidence="5" id="KW-1185">Reference proteome</keyword>
<dbReference type="GO" id="GO:0016887">
    <property type="term" value="F:ATP hydrolysis activity"/>
    <property type="evidence" value="ECO:0007669"/>
    <property type="project" value="InterPro"/>
</dbReference>
<dbReference type="GO" id="GO:0000055">
    <property type="term" value="P:ribosomal large subunit export from nucleus"/>
    <property type="evidence" value="ECO:0007669"/>
    <property type="project" value="TreeGrafter"/>
</dbReference>
<evidence type="ECO:0000256" key="2">
    <source>
        <dbReference type="ARBA" id="ARBA00022840"/>
    </source>
</evidence>
<dbReference type="GO" id="GO:0000027">
    <property type="term" value="P:ribosomal large subunit assembly"/>
    <property type="evidence" value="ECO:0007669"/>
    <property type="project" value="TreeGrafter"/>
</dbReference>
<dbReference type="SUPFAM" id="SSF52540">
    <property type="entry name" value="P-loop containing nucleoside triphosphate hydrolases"/>
    <property type="match status" value="1"/>
</dbReference>
<dbReference type="PANTHER" id="PTHR48103:SF2">
    <property type="entry name" value="MIDASIN"/>
    <property type="match status" value="1"/>
</dbReference>
<evidence type="ECO:0000256" key="1">
    <source>
        <dbReference type="ARBA" id="ARBA00022741"/>
    </source>
</evidence>